<protein>
    <submittedName>
        <fullName evidence="2">Uncharacterized protein</fullName>
    </submittedName>
</protein>
<evidence type="ECO:0000313" key="3">
    <source>
        <dbReference type="Proteomes" id="UP001172457"/>
    </source>
</evidence>
<gene>
    <name evidence="2" type="ORF">OSB04_012542</name>
</gene>
<feature type="region of interest" description="Disordered" evidence="1">
    <location>
        <begin position="49"/>
        <end position="74"/>
    </location>
</feature>
<accession>A0AA38TJ30</accession>
<dbReference type="AlphaFoldDB" id="A0AA38TJ30"/>
<sequence length="152" mass="16735">MTSTRCIKTLYIFLQPMNMDAYNRMATLYQHMQNQPFGSISKKERVRYRETKTKVEDEDGGYGGGVAGEKVEDGGVAGDVAGDVGNEWVVGRDGVTTTAFKPPLPADDDGGSPDLEREVARRVADDMPEKWSATCRLSLVAFSLKVARKQIL</sequence>
<name>A0AA38TJ30_9ASTR</name>
<reference evidence="2" key="1">
    <citation type="submission" date="2023-03" db="EMBL/GenBank/DDBJ databases">
        <title>Chromosome-scale reference genome and RAD-based genetic map of yellow starthistle (Centaurea solstitialis) reveal putative structural variation and QTLs associated with invader traits.</title>
        <authorList>
            <person name="Reatini B."/>
            <person name="Cang F.A."/>
            <person name="Jiang Q."/>
            <person name="Mckibben M.T.W."/>
            <person name="Barker M.S."/>
            <person name="Rieseberg L.H."/>
            <person name="Dlugosch K.M."/>
        </authorList>
    </citation>
    <scope>NUCLEOTIDE SEQUENCE</scope>
    <source>
        <strain evidence="2">CAN-66</strain>
        <tissue evidence="2">Leaf</tissue>
    </source>
</reference>
<dbReference type="Proteomes" id="UP001172457">
    <property type="component" value="Chromosome 3"/>
</dbReference>
<organism evidence="2 3">
    <name type="scientific">Centaurea solstitialis</name>
    <name type="common">yellow star-thistle</name>
    <dbReference type="NCBI Taxonomy" id="347529"/>
    <lineage>
        <taxon>Eukaryota</taxon>
        <taxon>Viridiplantae</taxon>
        <taxon>Streptophyta</taxon>
        <taxon>Embryophyta</taxon>
        <taxon>Tracheophyta</taxon>
        <taxon>Spermatophyta</taxon>
        <taxon>Magnoliopsida</taxon>
        <taxon>eudicotyledons</taxon>
        <taxon>Gunneridae</taxon>
        <taxon>Pentapetalae</taxon>
        <taxon>asterids</taxon>
        <taxon>campanulids</taxon>
        <taxon>Asterales</taxon>
        <taxon>Asteraceae</taxon>
        <taxon>Carduoideae</taxon>
        <taxon>Cardueae</taxon>
        <taxon>Centaureinae</taxon>
        <taxon>Centaurea</taxon>
    </lineage>
</organism>
<comment type="caution">
    <text evidence="2">The sequence shown here is derived from an EMBL/GenBank/DDBJ whole genome shotgun (WGS) entry which is preliminary data.</text>
</comment>
<evidence type="ECO:0000256" key="1">
    <source>
        <dbReference type="SAM" id="MobiDB-lite"/>
    </source>
</evidence>
<keyword evidence="3" id="KW-1185">Reference proteome</keyword>
<proteinExistence type="predicted"/>
<feature type="region of interest" description="Disordered" evidence="1">
    <location>
        <begin position="96"/>
        <end position="115"/>
    </location>
</feature>
<evidence type="ECO:0000313" key="2">
    <source>
        <dbReference type="EMBL" id="KAJ9557928.1"/>
    </source>
</evidence>
<dbReference type="EMBL" id="JARYMX010000003">
    <property type="protein sequence ID" value="KAJ9557928.1"/>
    <property type="molecule type" value="Genomic_DNA"/>
</dbReference>